<evidence type="ECO:0000256" key="2">
    <source>
        <dbReference type="ARBA" id="ARBA00022448"/>
    </source>
</evidence>
<dbReference type="PROSITE" id="PS50893">
    <property type="entry name" value="ABC_TRANSPORTER_2"/>
    <property type="match status" value="1"/>
</dbReference>
<comment type="caution">
    <text evidence="6">The sequence shown here is derived from an EMBL/GenBank/DDBJ whole genome shotgun (WGS) entry which is preliminary data.</text>
</comment>
<evidence type="ECO:0000259" key="5">
    <source>
        <dbReference type="PROSITE" id="PS50893"/>
    </source>
</evidence>
<comment type="similarity">
    <text evidence="1">Belongs to the ABC transporter superfamily.</text>
</comment>
<dbReference type="SUPFAM" id="SSF52540">
    <property type="entry name" value="P-loop containing nucleoside triphosphate hydrolases"/>
    <property type="match status" value="1"/>
</dbReference>
<dbReference type="InterPro" id="IPR017871">
    <property type="entry name" value="ABC_transporter-like_CS"/>
</dbReference>
<keyword evidence="2" id="KW-0813">Transport</keyword>
<dbReference type="Gene3D" id="3.40.50.300">
    <property type="entry name" value="P-loop containing nucleotide triphosphate hydrolases"/>
    <property type="match status" value="1"/>
</dbReference>
<dbReference type="InterPro" id="IPR003593">
    <property type="entry name" value="AAA+_ATPase"/>
</dbReference>
<accession>A0A402DUD8</accession>
<dbReference type="GO" id="GO:0005524">
    <property type="term" value="F:ATP binding"/>
    <property type="evidence" value="ECO:0007669"/>
    <property type="project" value="UniProtKB-KW"/>
</dbReference>
<keyword evidence="4 6" id="KW-0067">ATP-binding</keyword>
<dbReference type="EMBL" id="BIMR01000243">
    <property type="protein sequence ID" value="GCE77743.1"/>
    <property type="molecule type" value="Genomic_DNA"/>
</dbReference>
<name>A0A402DUD8_9CELL</name>
<evidence type="ECO:0000256" key="3">
    <source>
        <dbReference type="ARBA" id="ARBA00022741"/>
    </source>
</evidence>
<dbReference type="Pfam" id="PF00005">
    <property type="entry name" value="ABC_tran"/>
    <property type="match status" value="1"/>
</dbReference>
<reference evidence="6 7" key="1">
    <citation type="submission" date="2019-01" db="EMBL/GenBank/DDBJ databases">
        <title>Draft genome sequence of Cellulomonas takizawaensis strain TKZ-21.</title>
        <authorList>
            <person name="Yamamura H."/>
            <person name="Hayashi T."/>
            <person name="Hamada M."/>
            <person name="Serisawa Y."/>
            <person name="Matsuyama K."/>
            <person name="Nakagawa Y."/>
            <person name="Otoguro M."/>
            <person name="Yanagida F."/>
            <person name="Hayakawa M."/>
        </authorList>
    </citation>
    <scope>NUCLEOTIDE SEQUENCE [LARGE SCALE GENOMIC DNA]</scope>
    <source>
        <strain evidence="6 7">NBRC12680</strain>
    </source>
</reference>
<organism evidence="6 7">
    <name type="scientific">Cellulomonas biazotea</name>
    <dbReference type="NCBI Taxonomy" id="1709"/>
    <lineage>
        <taxon>Bacteria</taxon>
        <taxon>Bacillati</taxon>
        <taxon>Actinomycetota</taxon>
        <taxon>Actinomycetes</taxon>
        <taxon>Micrococcales</taxon>
        <taxon>Cellulomonadaceae</taxon>
        <taxon>Cellulomonas</taxon>
    </lineage>
</organism>
<evidence type="ECO:0000313" key="7">
    <source>
        <dbReference type="Proteomes" id="UP000289954"/>
    </source>
</evidence>
<protein>
    <submittedName>
        <fullName evidence="6">ABC transporter ATP-binding protein</fullName>
    </submittedName>
</protein>
<evidence type="ECO:0000256" key="4">
    <source>
        <dbReference type="ARBA" id="ARBA00022840"/>
    </source>
</evidence>
<dbReference type="Proteomes" id="UP000289954">
    <property type="component" value="Unassembled WGS sequence"/>
</dbReference>
<evidence type="ECO:0000313" key="6">
    <source>
        <dbReference type="EMBL" id="GCE77743.1"/>
    </source>
</evidence>
<evidence type="ECO:0000256" key="1">
    <source>
        <dbReference type="ARBA" id="ARBA00005417"/>
    </source>
</evidence>
<gene>
    <name evidence="6" type="ORF">CBZ_27990</name>
</gene>
<sequence>MRAVDDLSFEVHPGRVTGFLGPNGAGKTTTLRMLLGLVRPTSGTATIGGLAYHQIPRPLRTVGAALEAASFHPGRTALDHLRTYAPQVGVPDARAAEVLEVVGLSGAAGRRVGGFSLGMRQRLGLATTLLGDPQVLLLDEPANGLDPEGIRWLREFLRTLAAQGRTVLVSSHVLSEVEQTVDDVVIIARGRLVHASTLAELARRARPHVRVASPDTAGLAALVERAGWTRADDARADRGVELVDVDAAAVGAAAFAAGLELHELSTRDPGLEGLFLELVGGPAAGAADTATGTTRGAAA</sequence>
<dbReference type="PROSITE" id="PS00211">
    <property type="entry name" value="ABC_TRANSPORTER_1"/>
    <property type="match status" value="1"/>
</dbReference>
<proteinExistence type="inferred from homology"/>
<keyword evidence="3" id="KW-0547">Nucleotide-binding</keyword>
<dbReference type="PANTHER" id="PTHR43335:SF4">
    <property type="entry name" value="ABC TRANSPORTER, ATP-BINDING PROTEIN"/>
    <property type="match status" value="1"/>
</dbReference>
<dbReference type="GO" id="GO:0016887">
    <property type="term" value="F:ATP hydrolysis activity"/>
    <property type="evidence" value="ECO:0007669"/>
    <property type="project" value="InterPro"/>
</dbReference>
<keyword evidence="7" id="KW-1185">Reference proteome</keyword>
<dbReference type="AlphaFoldDB" id="A0A402DUD8"/>
<dbReference type="InterPro" id="IPR003439">
    <property type="entry name" value="ABC_transporter-like_ATP-bd"/>
</dbReference>
<dbReference type="RefSeq" id="WP_246013447.1">
    <property type="nucleotide sequence ID" value="NZ_BIMR01000243.1"/>
</dbReference>
<dbReference type="InterPro" id="IPR027417">
    <property type="entry name" value="P-loop_NTPase"/>
</dbReference>
<dbReference type="SMART" id="SM00382">
    <property type="entry name" value="AAA"/>
    <property type="match status" value="1"/>
</dbReference>
<dbReference type="PANTHER" id="PTHR43335">
    <property type="entry name" value="ABC TRANSPORTER, ATP-BINDING PROTEIN"/>
    <property type="match status" value="1"/>
</dbReference>
<feature type="domain" description="ABC transporter" evidence="5">
    <location>
        <begin position="1"/>
        <end position="214"/>
    </location>
</feature>